<evidence type="ECO:0000313" key="2">
    <source>
        <dbReference type="Proteomes" id="UP000887159"/>
    </source>
</evidence>
<sequence length="123" mass="13613">MAHVQQTDMDFTPQSASLSTASYPVYGHMANWYGAPVSQATRGAAKTNRNTYTNLHNSFVRPNFSYAQVTNNTPRNNSQNKQQMAPRRVETSRQTEAVNIIPPIPIQKVTAPPIINSNPTPTV</sequence>
<gene>
    <name evidence="1" type="ORF">TNCV_582051</name>
</gene>
<reference evidence="1" key="1">
    <citation type="submission" date="2020-08" db="EMBL/GenBank/DDBJ databases">
        <title>Multicomponent nature underlies the extraordinary mechanical properties of spider dragline silk.</title>
        <authorList>
            <person name="Kono N."/>
            <person name="Nakamura H."/>
            <person name="Mori M."/>
            <person name="Yoshida Y."/>
            <person name="Ohtoshi R."/>
            <person name="Malay A.D."/>
            <person name="Moran D.A.P."/>
            <person name="Tomita M."/>
            <person name="Numata K."/>
            <person name="Arakawa K."/>
        </authorList>
    </citation>
    <scope>NUCLEOTIDE SEQUENCE</scope>
</reference>
<keyword evidence="2" id="KW-1185">Reference proteome</keyword>
<accession>A0A8X6RAK9</accession>
<feature type="non-terminal residue" evidence="1">
    <location>
        <position position="123"/>
    </location>
</feature>
<protein>
    <submittedName>
        <fullName evidence="1">Uncharacterized protein</fullName>
    </submittedName>
</protein>
<dbReference type="Proteomes" id="UP000887159">
    <property type="component" value="Unassembled WGS sequence"/>
</dbReference>
<evidence type="ECO:0000313" key="1">
    <source>
        <dbReference type="EMBL" id="GFX91115.1"/>
    </source>
</evidence>
<dbReference type="EMBL" id="BMAU01021120">
    <property type="protein sequence ID" value="GFX91115.1"/>
    <property type="molecule type" value="Genomic_DNA"/>
</dbReference>
<dbReference type="AlphaFoldDB" id="A0A8X6RAK9"/>
<proteinExistence type="predicted"/>
<name>A0A8X6RAK9_TRICX</name>
<comment type="caution">
    <text evidence="1">The sequence shown here is derived from an EMBL/GenBank/DDBJ whole genome shotgun (WGS) entry which is preliminary data.</text>
</comment>
<organism evidence="1 2">
    <name type="scientific">Trichonephila clavipes</name>
    <name type="common">Golden silk orbweaver</name>
    <name type="synonym">Nephila clavipes</name>
    <dbReference type="NCBI Taxonomy" id="2585209"/>
    <lineage>
        <taxon>Eukaryota</taxon>
        <taxon>Metazoa</taxon>
        <taxon>Ecdysozoa</taxon>
        <taxon>Arthropoda</taxon>
        <taxon>Chelicerata</taxon>
        <taxon>Arachnida</taxon>
        <taxon>Araneae</taxon>
        <taxon>Araneomorphae</taxon>
        <taxon>Entelegynae</taxon>
        <taxon>Araneoidea</taxon>
        <taxon>Nephilidae</taxon>
        <taxon>Trichonephila</taxon>
    </lineage>
</organism>